<dbReference type="InterPro" id="IPR054353">
    <property type="entry name" value="IstA-like_C"/>
</dbReference>
<feature type="domain" description="Transposase for insertion sequence element IS21-like C-terminal" evidence="1">
    <location>
        <begin position="14"/>
        <end position="82"/>
    </location>
</feature>
<reference evidence="2 3" key="1">
    <citation type="submission" date="2020-08" db="EMBL/GenBank/DDBJ databases">
        <title>Genomic Encyclopedia of Type Strains, Phase IV (KMG-IV): sequencing the most valuable type-strain genomes for metagenomic binning, comparative biology and taxonomic classification.</title>
        <authorList>
            <person name="Goeker M."/>
        </authorList>
    </citation>
    <scope>NUCLEOTIDE SEQUENCE [LARGE SCALE GENOMIC DNA]</scope>
    <source>
        <strain evidence="2 3">DSM 17328</strain>
    </source>
</reference>
<evidence type="ECO:0000313" key="3">
    <source>
        <dbReference type="Proteomes" id="UP000566324"/>
    </source>
</evidence>
<organism evidence="2 3">
    <name type="scientific">Sphingosinicella soli</name>
    <dbReference type="NCBI Taxonomy" id="333708"/>
    <lineage>
        <taxon>Bacteria</taxon>
        <taxon>Pseudomonadati</taxon>
        <taxon>Pseudomonadota</taxon>
        <taxon>Alphaproteobacteria</taxon>
        <taxon>Sphingomonadales</taxon>
        <taxon>Sphingosinicellaceae</taxon>
        <taxon>Sphingosinicella</taxon>
    </lineage>
</organism>
<protein>
    <recommendedName>
        <fullName evidence="1">Transposase for insertion sequence element IS21-like C-terminal domain-containing protein</fullName>
    </recommendedName>
</protein>
<dbReference type="EMBL" id="JACHNZ010000085">
    <property type="protein sequence ID" value="MBB4633983.1"/>
    <property type="molecule type" value="Genomic_DNA"/>
</dbReference>
<evidence type="ECO:0000259" key="1">
    <source>
        <dbReference type="Pfam" id="PF22483"/>
    </source>
</evidence>
<accession>A0A7W7FAS7</accession>
<dbReference type="PANTHER" id="PTHR35004:SF7">
    <property type="entry name" value="INTEGRASE PROTEIN"/>
    <property type="match status" value="1"/>
</dbReference>
<dbReference type="Proteomes" id="UP000566324">
    <property type="component" value="Unassembled WGS sequence"/>
</dbReference>
<proteinExistence type="predicted"/>
<comment type="caution">
    <text evidence="2">The sequence shown here is derived from an EMBL/GenBank/DDBJ whole genome shotgun (WGS) entry which is preliminary data.</text>
</comment>
<keyword evidence="3" id="KW-1185">Reference proteome</keyword>
<dbReference type="AlphaFoldDB" id="A0A7W7FAS7"/>
<sequence>LAVELPALQPMLAPFDGFHETNHAVTGTCLISFDRNRYSVAARAVRRAVQVRAYADRIVVRLGDEIVAEHPRCFGRDRTIYDPWHYLPVLVNKPGALRNGAPFQGWELPPALARLRRKLGRSDEGDRRFVRVLAAISSDGLEAVEAAVREALDAGAPSDEVILNILSRRREPPRPAAIVTLEDMALVHPPVANCARYDSLRDTRATA</sequence>
<evidence type="ECO:0000313" key="2">
    <source>
        <dbReference type="EMBL" id="MBB4633983.1"/>
    </source>
</evidence>
<gene>
    <name evidence="2" type="ORF">GGQ98_003642</name>
</gene>
<name>A0A7W7FAS7_9SPHN</name>
<dbReference type="Pfam" id="PF22483">
    <property type="entry name" value="Mu-transpos_C_2"/>
    <property type="match status" value="1"/>
</dbReference>
<feature type="non-terminal residue" evidence="2">
    <location>
        <position position="1"/>
    </location>
</feature>
<dbReference type="RefSeq" id="WP_424141379.1">
    <property type="nucleotide sequence ID" value="NZ_JACHNZ010000085.1"/>
</dbReference>
<dbReference type="PANTHER" id="PTHR35004">
    <property type="entry name" value="TRANSPOSASE RV3428C-RELATED"/>
    <property type="match status" value="1"/>
</dbReference>